<dbReference type="AlphaFoldDB" id="A0A6N2SAU0"/>
<reference evidence="2" key="1">
    <citation type="submission" date="2019-11" db="EMBL/GenBank/DDBJ databases">
        <authorList>
            <person name="Feng L."/>
        </authorList>
    </citation>
    <scope>NUCLEOTIDE SEQUENCE</scope>
    <source>
        <strain evidence="2">AhadrusLFYP4</strain>
    </source>
</reference>
<dbReference type="Pfam" id="PF18796">
    <property type="entry name" value="LPD1"/>
    <property type="match status" value="1"/>
</dbReference>
<protein>
    <recommendedName>
        <fullName evidence="1">Large polyvalent protein-associated domain-containing protein</fullName>
    </recommendedName>
</protein>
<organism evidence="2">
    <name type="scientific">Anaerostipes hadrus</name>
    <dbReference type="NCBI Taxonomy" id="649756"/>
    <lineage>
        <taxon>Bacteria</taxon>
        <taxon>Bacillati</taxon>
        <taxon>Bacillota</taxon>
        <taxon>Clostridia</taxon>
        <taxon>Lachnospirales</taxon>
        <taxon>Lachnospiraceae</taxon>
        <taxon>Anaerostipes</taxon>
    </lineage>
</organism>
<gene>
    <name evidence="2" type="ORF">AHLFYP4_00833</name>
</gene>
<dbReference type="InterPro" id="IPR041047">
    <property type="entry name" value="LPD1"/>
</dbReference>
<feature type="domain" description="Large polyvalent protein-associated" evidence="1">
    <location>
        <begin position="463"/>
        <end position="539"/>
    </location>
</feature>
<sequence length="584" mass="67722">MQKINDFGEKIGGAKKDLWKERNMIFEDTIEMTEAEKRKYVKRDNIWKKINAEEMLEKGYPRLIVFWLKEMRACIYPDMKRTYISIKEYIQAIEKIRDIVMKVKTEDDINLAWKKILCEEGVLYKTGPCRYSYAVPYYGIANGNKFLKLHEKDALDRLKMKMEKTGFGLSKTEFLSKKYDIIEFDEKTVKVEHERFGIQKGKPCIEWKISGEIYPFYSRSEEINLEEIKKGQYLLLCKESRDVLFYGSKPEVILFKNKLIDLLIAGEKRKTKRKGKKKLVPKQLENIERKGKDYRHGHNIVGDDFLNAFKIRGGEFGNYTNDKDRQANLNMAYEAFCDLADALEISREDIGLVGLETGALGIAFGARGHGNALAHYEPGREVINLTKLRGAGSLAHEWGHAFDDFLGKIVDSHIVGHYATNMLRIDAIPESFKTLIHRLIRNEDNTFTEFYMNAEKIDQGATKTENGYWKSKVELFARAFACYVKDKLRESGKRNDYLCGHADLVNYESEEGLIAAYPTGEERKRFFVLFNQLFVELKQLGYLHEPIDDYEFNNNSHSQFKDLASENNINLDNATQLTFADFGI</sequence>
<name>A0A6N2SAU0_ANAHA</name>
<accession>A0A6N2SAU0</accession>
<evidence type="ECO:0000313" key="2">
    <source>
        <dbReference type="EMBL" id="VYS90034.1"/>
    </source>
</evidence>
<evidence type="ECO:0000259" key="1">
    <source>
        <dbReference type="Pfam" id="PF18796"/>
    </source>
</evidence>
<dbReference type="EMBL" id="CACRSX010000018">
    <property type="protein sequence ID" value="VYS90034.1"/>
    <property type="molecule type" value="Genomic_DNA"/>
</dbReference>
<proteinExistence type="predicted"/>
<dbReference type="RefSeq" id="WP_156723053.1">
    <property type="nucleotide sequence ID" value="NZ_CACRSX010000018.1"/>
</dbReference>